<comment type="caution">
    <text evidence="2">The sequence shown here is derived from an EMBL/GenBank/DDBJ whole genome shotgun (WGS) entry which is preliminary data.</text>
</comment>
<keyword evidence="1" id="KW-1133">Transmembrane helix</keyword>
<dbReference type="EMBL" id="ASYZ01000030">
    <property type="protein sequence ID" value="EPR86954.1"/>
    <property type="molecule type" value="Genomic_DNA"/>
</dbReference>
<evidence type="ECO:0000256" key="1">
    <source>
        <dbReference type="SAM" id="Phobius"/>
    </source>
</evidence>
<dbReference type="AlphaFoldDB" id="S7Y701"/>
<name>S7Y701_ACIJU</name>
<feature type="transmembrane region" description="Helical" evidence="1">
    <location>
        <begin position="75"/>
        <end position="97"/>
    </location>
</feature>
<evidence type="ECO:0000313" key="2">
    <source>
        <dbReference type="EMBL" id="EPR86954.1"/>
    </source>
</evidence>
<reference evidence="2 3" key="1">
    <citation type="submission" date="2013-05" db="EMBL/GenBank/DDBJ databases">
        <title>Genome assembly of Acinetobacter junii MTCC 11364.</title>
        <authorList>
            <person name="Khatri I."/>
            <person name="Singh N.K."/>
            <person name="Subramanian S."/>
            <person name="Mayilraj S."/>
        </authorList>
    </citation>
    <scope>NUCLEOTIDE SEQUENCE [LARGE SCALE GENOMIC DNA]</scope>
    <source>
        <strain evidence="2 3">MTCC 11364</strain>
    </source>
</reference>
<sequence>MFEFLFLILFILFPFLIILLYKFLLQEKILKVGILNFLLINIFMFAYLGVVFLFFHIDPLRVENGVVDQEIIFKIWFFSSLSVIFIILGAFFAKKSLHIKDVSFNTMNIQKNSKIQRYKAYFFIFIGLLVLGLYIKQVPDLAIFNIFSFDDKNKLRVLRSDMGNNFKGSYFLYTIFMKDVLQFLIFAFYTQWLVFKEKRDLYIVLFLFFVNSFVALMAIEKAPIIWLIAGLFLVNILVKSKGLIPIKSIIKITIPSFAILICMYMLFMKSLSISDAFNSVLSRAFTGSITPAYFYLDLFPEYHDYLYGKSFPNPMGILPYEPVRLTVMVMDWVNPELEQLGIVGTMPTVFWAEIYANFGPVLIAPVAFFVGFILKLLDGLIMRFRLLPLSIGYYVWVILYFKNLSVTSFSNYTLNIPLIIVTMVFIFVSTSNFKIHYIR</sequence>
<proteinExistence type="predicted"/>
<feature type="transmembrane region" description="Helical" evidence="1">
    <location>
        <begin position="6"/>
        <end position="25"/>
    </location>
</feature>
<accession>S7Y701</accession>
<feature type="transmembrane region" description="Helical" evidence="1">
    <location>
        <begin position="386"/>
        <end position="402"/>
    </location>
</feature>
<feature type="transmembrane region" description="Helical" evidence="1">
    <location>
        <begin position="201"/>
        <end position="218"/>
    </location>
</feature>
<protein>
    <recommendedName>
        <fullName evidence="4">Oligosaccharide repeat unit polymerase</fullName>
    </recommendedName>
</protein>
<dbReference type="PATRIC" id="fig|1330047.3.peg.648"/>
<feature type="transmembrane region" description="Helical" evidence="1">
    <location>
        <begin position="414"/>
        <end position="433"/>
    </location>
</feature>
<dbReference type="Proteomes" id="UP000018420">
    <property type="component" value="Unassembled WGS sequence"/>
</dbReference>
<feature type="transmembrane region" description="Helical" evidence="1">
    <location>
        <begin position="249"/>
        <end position="267"/>
    </location>
</feature>
<organism evidence="2 3">
    <name type="scientific">Acinetobacter junii CIP 107470 = MTCC 11364</name>
    <dbReference type="NCBI Taxonomy" id="1217666"/>
    <lineage>
        <taxon>Bacteria</taxon>
        <taxon>Pseudomonadati</taxon>
        <taxon>Pseudomonadota</taxon>
        <taxon>Gammaproteobacteria</taxon>
        <taxon>Moraxellales</taxon>
        <taxon>Moraxellaceae</taxon>
        <taxon>Acinetobacter</taxon>
    </lineage>
</organism>
<feature type="transmembrane region" description="Helical" evidence="1">
    <location>
        <begin position="118"/>
        <end position="135"/>
    </location>
</feature>
<keyword evidence="1" id="KW-0812">Transmembrane</keyword>
<feature type="transmembrane region" description="Helical" evidence="1">
    <location>
        <begin position="32"/>
        <end position="55"/>
    </location>
</feature>
<dbReference type="RefSeq" id="WP_004907261.1">
    <property type="nucleotide sequence ID" value="NZ_ASYZ01000030.1"/>
</dbReference>
<gene>
    <name evidence="2" type="ORF">L292_2026</name>
</gene>
<feature type="transmembrane region" description="Helical" evidence="1">
    <location>
        <begin position="170"/>
        <end position="189"/>
    </location>
</feature>
<evidence type="ECO:0000313" key="3">
    <source>
        <dbReference type="Proteomes" id="UP000018420"/>
    </source>
</evidence>
<feature type="transmembrane region" description="Helical" evidence="1">
    <location>
        <begin position="354"/>
        <end position="374"/>
    </location>
</feature>
<keyword evidence="1" id="KW-0472">Membrane</keyword>
<feature type="transmembrane region" description="Helical" evidence="1">
    <location>
        <begin position="224"/>
        <end position="242"/>
    </location>
</feature>
<evidence type="ECO:0008006" key="4">
    <source>
        <dbReference type="Google" id="ProtNLM"/>
    </source>
</evidence>